<dbReference type="AlphaFoldDB" id="D0LAA7"/>
<dbReference type="KEGG" id="gbr:Gbro_0084"/>
<dbReference type="InterPro" id="IPR003018">
    <property type="entry name" value="GAF"/>
</dbReference>
<evidence type="ECO:0000256" key="2">
    <source>
        <dbReference type="ARBA" id="ARBA00023125"/>
    </source>
</evidence>
<dbReference type="InterPro" id="IPR036388">
    <property type="entry name" value="WH-like_DNA-bd_sf"/>
</dbReference>
<keyword evidence="3" id="KW-0804">Transcription</keyword>
<dbReference type="InterPro" id="IPR016032">
    <property type="entry name" value="Sig_transdc_resp-reg_C-effctor"/>
</dbReference>
<proteinExistence type="predicted"/>
<dbReference type="Proteomes" id="UP000001219">
    <property type="component" value="Chromosome"/>
</dbReference>
<evidence type="ECO:0000256" key="3">
    <source>
        <dbReference type="ARBA" id="ARBA00023163"/>
    </source>
</evidence>
<evidence type="ECO:0000313" key="5">
    <source>
        <dbReference type="EMBL" id="ACY19436.1"/>
    </source>
</evidence>
<evidence type="ECO:0000313" key="6">
    <source>
        <dbReference type="Proteomes" id="UP000001219"/>
    </source>
</evidence>
<organism evidence="5 6">
    <name type="scientific">Gordonia bronchialis (strain ATCC 25592 / DSM 43247 / BCRC 13721 / JCM 3198 / KCTC 3076 / NBRC 16047 / NCTC 10667)</name>
    <name type="common">Rhodococcus bronchialis</name>
    <dbReference type="NCBI Taxonomy" id="526226"/>
    <lineage>
        <taxon>Bacteria</taxon>
        <taxon>Bacillati</taxon>
        <taxon>Actinomycetota</taxon>
        <taxon>Actinomycetes</taxon>
        <taxon>Mycobacteriales</taxon>
        <taxon>Gordoniaceae</taxon>
        <taxon>Gordonia</taxon>
    </lineage>
</organism>
<dbReference type="CDD" id="cd06170">
    <property type="entry name" value="LuxR_C_like"/>
    <property type="match status" value="1"/>
</dbReference>
<dbReference type="Gene3D" id="3.30.450.40">
    <property type="match status" value="1"/>
</dbReference>
<dbReference type="SUPFAM" id="SSF46894">
    <property type="entry name" value="C-terminal effector domain of the bipartite response regulators"/>
    <property type="match status" value="1"/>
</dbReference>
<dbReference type="Gene3D" id="1.10.10.10">
    <property type="entry name" value="Winged helix-like DNA-binding domain superfamily/Winged helix DNA-binding domain"/>
    <property type="match status" value="1"/>
</dbReference>
<gene>
    <name evidence="5" type="ordered locus">Gbro_0084</name>
</gene>
<dbReference type="InterPro" id="IPR000792">
    <property type="entry name" value="Tscrpt_reg_LuxR_C"/>
</dbReference>
<keyword evidence="2" id="KW-0238">DNA-binding</keyword>
<dbReference type="RefSeq" id="WP_012832028.1">
    <property type="nucleotide sequence ID" value="NC_013441.1"/>
</dbReference>
<dbReference type="PANTHER" id="PTHR44688">
    <property type="entry name" value="DNA-BINDING TRANSCRIPTIONAL ACTIVATOR DEVR_DOSR"/>
    <property type="match status" value="1"/>
</dbReference>
<feature type="domain" description="HTH luxR-type" evidence="4">
    <location>
        <begin position="199"/>
        <end position="264"/>
    </location>
</feature>
<dbReference type="eggNOG" id="COG2203">
    <property type="taxonomic scope" value="Bacteria"/>
</dbReference>
<dbReference type="Pfam" id="PF00196">
    <property type="entry name" value="GerE"/>
    <property type="match status" value="1"/>
</dbReference>
<keyword evidence="6" id="KW-1185">Reference proteome</keyword>
<reference evidence="5 6" key="2">
    <citation type="journal article" date="2010" name="Stand. Genomic Sci.">
        <title>Complete genome sequence of Gordonia bronchialis type strain (3410).</title>
        <authorList>
            <person name="Ivanova N."/>
            <person name="Sikorski J."/>
            <person name="Jando M."/>
            <person name="Lapidus A."/>
            <person name="Nolan M."/>
            <person name="Lucas S."/>
            <person name="Del Rio T.G."/>
            <person name="Tice H."/>
            <person name="Copeland A."/>
            <person name="Cheng J.F."/>
            <person name="Chen F."/>
            <person name="Bruce D."/>
            <person name="Goodwin L."/>
            <person name="Pitluck S."/>
            <person name="Mavromatis K."/>
            <person name="Ovchinnikova G."/>
            <person name="Pati A."/>
            <person name="Chen A."/>
            <person name="Palaniappan K."/>
            <person name="Land M."/>
            <person name="Hauser L."/>
            <person name="Chang Y.J."/>
            <person name="Jeffries C.D."/>
            <person name="Chain P."/>
            <person name="Saunders E."/>
            <person name="Han C."/>
            <person name="Detter J.C."/>
            <person name="Brettin T."/>
            <person name="Rohde M."/>
            <person name="Goker M."/>
            <person name="Bristow J."/>
            <person name="Eisen J.A."/>
            <person name="Markowitz V."/>
            <person name="Hugenholtz P."/>
            <person name="Klenk H.P."/>
            <person name="Kyrpides N.C."/>
        </authorList>
    </citation>
    <scope>NUCLEOTIDE SEQUENCE [LARGE SCALE GENOMIC DNA]</scope>
    <source>
        <strain evidence="6">ATCC 25592 / DSM 43247 / BCRC 13721 / JCM 3198 / KCTC 3076 / NBRC 16047 / NCTC 10667</strain>
    </source>
</reference>
<dbReference type="InterPro" id="IPR029016">
    <property type="entry name" value="GAF-like_dom_sf"/>
</dbReference>
<dbReference type="PANTHER" id="PTHR44688:SF16">
    <property type="entry name" value="DNA-BINDING TRANSCRIPTIONAL ACTIVATOR DEVR_DOSR"/>
    <property type="match status" value="1"/>
</dbReference>
<dbReference type="PRINTS" id="PR00038">
    <property type="entry name" value="HTHLUXR"/>
</dbReference>
<sequence>MSDTVRGPVTAALRRIRRDSGVPLAFGGVVWGPRSLRLEHFVGRTVGALNGVSVDAGHGLGGKVVAVHRPMVVDDYLKTPRITHRYNTVIEREGLRAMAAAPVIVDRKPVAVLYGALRTTDPIGGRTLDVLAMEARAVEQEIVAARVRLEARSESAGVDGDRLAQAYARLRLFVAHSDDAGLAAELDRLTAEFTSEATSSVDLPALTGREHDVLALAALGHSNARIADQLGITVHTTKGYLKSAMRKLGATTRLEAVITARRAGLMP</sequence>
<dbReference type="STRING" id="526226.Gbro_0084"/>
<dbReference type="SMART" id="SM00421">
    <property type="entry name" value="HTH_LUXR"/>
    <property type="match status" value="1"/>
</dbReference>
<dbReference type="Pfam" id="PF01590">
    <property type="entry name" value="GAF"/>
    <property type="match status" value="1"/>
</dbReference>
<dbReference type="EMBL" id="CP001802">
    <property type="protein sequence ID" value="ACY19436.1"/>
    <property type="molecule type" value="Genomic_DNA"/>
</dbReference>
<evidence type="ECO:0000259" key="4">
    <source>
        <dbReference type="PROSITE" id="PS50043"/>
    </source>
</evidence>
<reference evidence="6" key="1">
    <citation type="submission" date="2009-10" db="EMBL/GenBank/DDBJ databases">
        <title>The complete chromosome of Gordonia bronchialis DSM 43247.</title>
        <authorList>
            <consortium name="US DOE Joint Genome Institute (JGI-PGF)"/>
            <person name="Lucas S."/>
            <person name="Copeland A."/>
            <person name="Lapidus A."/>
            <person name="Glavina del Rio T."/>
            <person name="Dalin E."/>
            <person name="Tice H."/>
            <person name="Bruce D."/>
            <person name="Goodwin L."/>
            <person name="Pitluck S."/>
            <person name="Kyrpides N."/>
            <person name="Mavromatis K."/>
            <person name="Ivanova N."/>
            <person name="Ovchinnikova G."/>
            <person name="Saunders E."/>
            <person name="Brettin T."/>
            <person name="Detter J.C."/>
            <person name="Han C."/>
            <person name="Larimer F."/>
            <person name="Land M."/>
            <person name="Hauser L."/>
            <person name="Markowitz V."/>
            <person name="Cheng J.-F."/>
            <person name="Hugenholtz P."/>
            <person name="Woyke T."/>
            <person name="Wu D."/>
            <person name="Jando M."/>
            <person name="Schneider S."/>
            <person name="Goeker M."/>
            <person name="Klenk H.-P."/>
            <person name="Eisen J.A."/>
        </authorList>
    </citation>
    <scope>NUCLEOTIDE SEQUENCE [LARGE SCALE GENOMIC DNA]</scope>
    <source>
        <strain evidence="6">ATCC 25592 / DSM 43247 / BCRC 13721 / JCM 3198 / KCTC 3076 / NBRC 16047 / NCTC 10667</strain>
    </source>
</reference>
<keyword evidence="1" id="KW-0805">Transcription regulation</keyword>
<protein>
    <submittedName>
        <fullName evidence="5">Regulatory protein LuxR</fullName>
    </submittedName>
</protein>
<dbReference type="OrthoDB" id="4069167at2"/>
<evidence type="ECO:0000256" key="1">
    <source>
        <dbReference type="ARBA" id="ARBA00023015"/>
    </source>
</evidence>
<dbReference type="GO" id="GO:0003677">
    <property type="term" value="F:DNA binding"/>
    <property type="evidence" value="ECO:0007669"/>
    <property type="project" value="UniProtKB-KW"/>
</dbReference>
<dbReference type="GO" id="GO:0006355">
    <property type="term" value="P:regulation of DNA-templated transcription"/>
    <property type="evidence" value="ECO:0007669"/>
    <property type="project" value="InterPro"/>
</dbReference>
<dbReference type="SUPFAM" id="SSF55781">
    <property type="entry name" value="GAF domain-like"/>
    <property type="match status" value="1"/>
</dbReference>
<dbReference type="eggNOG" id="COG2197">
    <property type="taxonomic scope" value="Bacteria"/>
</dbReference>
<accession>D0LAA7</accession>
<dbReference type="HOGENOM" id="CLU_081562_0_0_11"/>
<name>D0LAA7_GORB4</name>
<dbReference type="PROSITE" id="PS50043">
    <property type="entry name" value="HTH_LUXR_2"/>
    <property type="match status" value="1"/>
</dbReference>